<gene>
    <name evidence="2" type="ORF">OB69_09360</name>
</gene>
<feature type="transmembrane region" description="Helical" evidence="1">
    <location>
        <begin position="36"/>
        <end position="56"/>
    </location>
</feature>
<keyword evidence="3" id="KW-1185">Reference proteome</keyword>
<comment type="caution">
    <text evidence="2">The sequence shown here is derived from an EMBL/GenBank/DDBJ whole genome shotgun (WGS) entry which is preliminary data.</text>
</comment>
<dbReference type="EMBL" id="JSVA01000009">
    <property type="protein sequence ID" value="KOF03018.1"/>
    <property type="molecule type" value="Genomic_DNA"/>
</dbReference>
<feature type="transmembrane region" description="Helical" evidence="1">
    <location>
        <begin position="68"/>
        <end position="87"/>
    </location>
</feature>
<evidence type="ECO:0000256" key="1">
    <source>
        <dbReference type="SAM" id="Phobius"/>
    </source>
</evidence>
<name>A0A0L8AKQ2_9BACT</name>
<sequence length="89" mass="9820">MKHHHIQRTSLAFFLASIVLEVGIRTDKITSEDHSLTMGISLGLILFAIGMNVSIVKKMGIPKREKNISQALGLLYAVYALIVYAILPV</sequence>
<organism evidence="2 3">
    <name type="scientific">Roseivirga seohaensis subsp. aquiponti</name>
    <dbReference type="NCBI Taxonomy" id="1566026"/>
    <lineage>
        <taxon>Bacteria</taxon>
        <taxon>Pseudomonadati</taxon>
        <taxon>Bacteroidota</taxon>
        <taxon>Cytophagia</taxon>
        <taxon>Cytophagales</taxon>
        <taxon>Roseivirgaceae</taxon>
        <taxon>Roseivirga</taxon>
    </lineage>
</organism>
<protein>
    <submittedName>
        <fullName evidence="2">Uncharacterized protein</fullName>
    </submittedName>
</protein>
<keyword evidence="1" id="KW-0472">Membrane</keyword>
<dbReference type="OrthoDB" id="982815at2"/>
<evidence type="ECO:0000313" key="3">
    <source>
        <dbReference type="Proteomes" id="UP000036908"/>
    </source>
</evidence>
<reference evidence="3" key="1">
    <citation type="submission" date="2014-11" db="EMBL/GenBank/DDBJ databases">
        <title>Genome sequencing of Roseivirga sp. D-25.</title>
        <authorList>
            <person name="Selvaratnam C."/>
            <person name="Thevarajoo S."/>
            <person name="Goh K.M."/>
            <person name="Eee R."/>
            <person name="Chan K.-G."/>
            <person name="Chong C.S."/>
        </authorList>
    </citation>
    <scope>NUCLEOTIDE SEQUENCE [LARGE SCALE GENOMIC DNA]</scope>
    <source>
        <strain evidence="3">D-25</strain>
    </source>
</reference>
<evidence type="ECO:0000313" key="2">
    <source>
        <dbReference type="EMBL" id="KOF03018.1"/>
    </source>
</evidence>
<keyword evidence="1" id="KW-0812">Transmembrane</keyword>
<dbReference type="AlphaFoldDB" id="A0A0L8AKQ2"/>
<proteinExistence type="predicted"/>
<dbReference type="RefSeq" id="WP_053223454.1">
    <property type="nucleotide sequence ID" value="NZ_JSVA01000009.1"/>
</dbReference>
<accession>A0A0L8AKQ2</accession>
<keyword evidence="1" id="KW-1133">Transmembrane helix</keyword>
<dbReference type="PATRIC" id="fig|1566026.4.peg.3708"/>
<dbReference type="Proteomes" id="UP000036908">
    <property type="component" value="Unassembled WGS sequence"/>
</dbReference>